<dbReference type="InterPro" id="IPR045584">
    <property type="entry name" value="Pilin-like"/>
</dbReference>
<keyword evidence="4" id="KW-0997">Cell inner membrane</keyword>
<evidence type="ECO:0000256" key="5">
    <source>
        <dbReference type="ARBA" id="ARBA00022692"/>
    </source>
</evidence>
<dbReference type="GO" id="GO:0005886">
    <property type="term" value="C:plasma membrane"/>
    <property type="evidence" value="ECO:0007669"/>
    <property type="project" value="UniProtKB-SubCell"/>
</dbReference>
<keyword evidence="7 8" id="KW-0472">Membrane</keyword>
<gene>
    <name evidence="10" type="ORF">A3H38_03305</name>
</gene>
<dbReference type="InterPro" id="IPR022346">
    <property type="entry name" value="T2SS_GspH"/>
</dbReference>
<comment type="caution">
    <text evidence="10">The sequence shown here is derived from an EMBL/GenBank/DDBJ whole genome shotgun (WGS) entry which is preliminary data.</text>
</comment>
<keyword evidence="2" id="KW-1003">Cell membrane</keyword>
<evidence type="ECO:0000256" key="4">
    <source>
        <dbReference type="ARBA" id="ARBA00022519"/>
    </source>
</evidence>
<proteinExistence type="predicted"/>
<sequence length="175" mass="18358">MRHFTGHTLIELVMVTALLGIIAFVAFISITSYKTHHLYAAAERLANDLRYAKNLALTSARWHGVSFSGSTYTLYETDGATDTNIKNPAKPAEDYVVNLLADYDDVSISALVNLSGSKIEFSPSGVPYNDKNGSALAAAGSVLLAGVGAGGGCACGNVALLSVNIAAQTGRIYIQ</sequence>
<dbReference type="GO" id="GO:0015628">
    <property type="term" value="P:protein secretion by the type II secretion system"/>
    <property type="evidence" value="ECO:0007669"/>
    <property type="project" value="InterPro"/>
</dbReference>
<keyword evidence="6 8" id="KW-1133">Transmembrane helix</keyword>
<comment type="subcellular location">
    <subcellularLocation>
        <location evidence="1">Cell inner membrane</location>
        <topology evidence="1">Single-pass membrane protein</topology>
    </subcellularLocation>
</comment>
<evidence type="ECO:0000256" key="2">
    <source>
        <dbReference type="ARBA" id="ARBA00022475"/>
    </source>
</evidence>
<organism evidence="10 11">
    <name type="scientific">candidate division WOR-1 bacterium RIFCSPLOWO2_02_FULL_46_20</name>
    <dbReference type="NCBI Taxonomy" id="1802567"/>
    <lineage>
        <taxon>Bacteria</taxon>
        <taxon>Bacillati</taxon>
        <taxon>Saganbacteria</taxon>
    </lineage>
</organism>
<dbReference type="AlphaFoldDB" id="A0A1F4RGG7"/>
<dbReference type="EMBL" id="METP01000007">
    <property type="protein sequence ID" value="OGC07216.1"/>
    <property type="molecule type" value="Genomic_DNA"/>
</dbReference>
<dbReference type="GO" id="GO:0015627">
    <property type="term" value="C:type II protein secretion system complex"/>
    <property type="evidence" value="ECO:0007669"/>
    <property type="project" value="InterPro"/>
</dbReference>
<evidence type="ECO:0000256" key="1">
    <source>
        <dbReference type="ARBA" id="ARBA00004377"/>
    </source>
</evidence>
<evidence type="ECO:0000313" key="10">
    <source>
        <dbReference type="EMBL" id="OGC07216.1"/>
    </source>
</evidence>
<keyword evidence="3" id="KW-0488">Methylation</keyword>
<dbReference type="Proteomes" id="UP000176938">
    <property type="component" value="Unassembled WGS sequence"/>
</dbReference>
<accession>A0A1F4RGG7</accession>
<evidence type="ECO:0000256" key="6">
    <source>
        <dbReference type="ARBA" id="ARBA00022989"/>
    </source>
</evidence>
<dbReference type="Pfam" id="PF12019">
    <property type="entry name" value="GspH"/>
    <property type="match status" value="1"/>
</dbReference>
<evidence type="ECO:0000256" key="3">
    <source>
        <dbReference type="ARBA" id="ARBA00022481"/>
    </source>
</evidence>
<protein>
    <recommendedName>
        <fullName evidence="9">General secretion pathway GspH domain-containing protein</fullName>
    </recommendedName>
</protein>
<evidence type="ECO:0000256" key="7">
    <source>
        <dbReference type="ARBA" id="ARBA00023136"/>
    </source>
</evidence>
<dbReference type="Gene3D" id="3.30.700.10">
    <property type="entry name" value="Glycoprotein, Type 4 Pilin"/>
    <property type="match status" value="1"/>
</dbReference>
<feature type="domain" description="General secretion pathway GspH" evidence="9">
    <location>
        <begin position="41"/>
        <end position="145"/>
    </location>
</feature>
<dbReference type="SUPFAM" id="SSF54523">
    <property type="entry name" value="Pili subunits"/>
    <property type="match status" value="1"/>
</dbReference>
<evidence type="ECO:0000313" key="11">
    <source>
        <dbReference type="Proteomes" id="UP000176938"/>
    </source>
</evidence>
<name>A0A1F4RGG7_UNCSA</name>
<feature type="transmembrane region" description="Helical" evidence="8">
    <location>
        <begin position="12"/>
        <end position="33"/>
    </location>
</feature>
<reference evidence="10 11" key="1">
    <citation type="journal article" date="2016" name="Nat. Commun.">
        <title>Thousands of microbial genomes shed light on interconnected biogeochemical processes in an aquifer system.</title>
        <authorList>
            <person name="Anantharaman K."/>
            <person name="Brown C.T."/>
            <person name="Hug L.A."/>
            <person name="Sharon I."/>
            <person name="Castelle C.J."/>
            <person name="Probst A.J."/>
            <person name="Thomas B.C."/>
            <person name="Singh A."/>
            <person name="Wilkins M.J."/>
            <person name="Karaoz U."/>
            <person name="Brodie E.L."/>
            <person name="Williams K.H."/>
            <person name="Hubbard S.S."/>
            <person name="Banfield J.F."/>
        </authorList>
    </citation>
    <scope>NUCLEOTIDE SEQUENCE [LARGE SCALE GENOMIC DNA]</scope>
</reference>
<evidence type="ECO:0000256" key="8">
    <source>
        <dbReference type="SAM" id="Phobius"/>
    </source>
</evidence>
<evidence type="ECO:0000259" key="9">
    <source>
        <dbReference type="Pfam" id="PF12019"/>
    </source>
</evidence>
<keyword evidence="5 8" id="KW-0812">Transmembrane</keyword>